<reference evidence="3 4" key="1">
    <citation type="submission" date="2015-11" db="EMBL/GenBank/DDBJ databases">
        <title>Draft genome sequences of new species of the genus Lactobacillus isolated from orchardgrass silage.</title>
        <authorList>
            <person name="Tohno M."/>
            <person name="Tanizawa Y."/>
            <person name="Arita M."/>
        </authorList>
    </citation>
    <scope>NUCLEOTIDE SEQUENCE [LARGE SCALE GENOMIC DNA]</scope>
    <source>
        <strain evidence="3 4">IWT5</strain>
    </source>
</reference>
<accession>A0A1Z5J1X6</accession>
<dbReference type="OrthoDB" id="2143285at2"/>
<name>A0A1Z5J1X6_9LACO</name>
<feature type="transmembrane region" description="Helical" evidence="2">
    <location>
        <begin position="121"/>
        <end position="142"/>
    </location>
</feature>
<evidence type="ECO:0000256" key="2">
    <source>
        <dbReference type="SAM" id="Phobius"/>
    </source>
</evidence>
<evidence type="ECO:0000313" key="4">
    <source>
        <dbReference type="Proteomes" id="UP000223370"/>
    </source>
</evidence>
<dbReference type="InterPro" id="IPR036259">
    <property type="entry name" value="MFS_trans_sf"/>
</dbReference>
<dbReference type="InterPro" id="IPR009214">
    <property type="entry name" value="DUF1129"/>
</dbReference>
<comment type="caution">
    <text evidence="3">The sequence shown here is derived from an EMBL/GenBank/DDBJ whole genome shotgun (WGS) entry which is preliminary data.</text>
</comment>
<feature type="transmembrane region" description="Helical" evidence="2">
    <location>
        <begin position="154"/>
        <end position="172"/>
    </location>
</feature>
<organism evidence="3 4">
    <name type="scientific">Secundilactobacillus silagincola</name>
    <dbReference type="NCBI Taxonomy" id="1714681"/>
    <lineage>
        <taxon>Bacteria</taxon>
        <taxon>Bacillati</taxon>
        <taxon>Bacillota</taxon>
        <taxon>Bacilli</taxon>
        <taxon>Lactobacillales</taxon>
        <taxon>Lactobacillaceae</taxon>
        <taxon>Secundilactobacillus</taxon>
    </lineage>
</organism>
<sequence length="258" mass="28715">MSENENDKRNAGAQQHKRNAAVHQDRNSTVKNEHEVFDNIGLTKRNADYMFRFNQALQATKLSTEKKAEIVKNTTAELLEGQKTGKTAKNMYGGDVNAHIKEIVEGPKRPAGAPDPYWPSALYNGLNFFTIFSFMFGVMFLITPASQKANQPVGILSILLSSVIAGLALPLIPRVFDSKREHRYALWIRIVGAVAFLIVWLGLFSMMALLPGYLNPTVGAWPMIILGVLAGLASYLVKRQYKLTQGFFGATPQSRTRR</sequence>
<proteinExistence type="predicted"/>
<feature type="transmembrane region" description="Helical" evidence="2">
    <location>
        <begin position="219"/>
        <end position="237"/>
    </location>
</feature>
<protein>
    <submittedName>
        <fullName evidence="3">Membrane protein</fullName>
    </submittedName>
</protein>
<evidence type="ECO:0000256" key="1">
    <source>
        <dbReference type="SAM" id="MobiDB-lite"/>
    </source>
</evidence>
<feature type="region of interest" description="Disordered" evidence="1">
    <location>
        <begin position="1"/>
        <end position="32"/>
    </location>
</feature>
<feature type="compositionally biased region" description="Basic and acidic residues" evidence="1">
    <location>
        <begin position="23"/>
        <end position="32"/>
    </location>
</feature>
<keyword evidence="2" id="KW-0812">Transmembrane</keyword>
<dbReference type="Pfam" id="PF06570">
    <property type="entry name" value="DUF1129"/>
    <property type="match status" value="1"/>
</dbReference>
<feature type="compositionally biased region" description="Basic and acidic residues" evidence="1">
    <location>
        <begin position="1"/>
        <end position="10"/>
    </location>
</feature>
<keyword evidence="4" id="KW-1185">Reference proteome</keyword>
<dbReference type="SUPFAM" id="SSF103473">
    <property type="entry name" value="MFS general substrate transporter"/>
    <property type="match status" value="1"/>
</dbReference>
<dbReference type="RefSeq" id="WP_098824410.1">
    <property type="nucleotide sequence ID" value="NZ_BCMJ01000004.1"/>
</dbReference>
<evidence type="ECO:0000313" key="3">
    <source>
        <dbReference type="EMBL" id="GAX08017.1"/>
    </source>
</evidence>
<dbReference type="AlphaFoldDB" id="A0A1Z5J1X6"/>
<gene>
    <name evidence="3" type="ORF">IWT5_01168</name>
</gene>
<feature type="transmembrane region" description="Helical" evidence="2">
    <location>
        <begin position="184"/>
        <end position="207"/>
    </location>
</feature>
<keyword evidence="2" id="KW-1133">Transmembrane helix</keyword>
<dbReference type="EMBL" id="BCMJ01000004">
    <property type="protein sequence ID" value="GAX08017.1"/>
    <property type="molecule type" value="Genomic_DNA"/>
</dbReference>
<keyword evidence="2" id="KW-0472">Membrane</keyword>
<dbReference type="Proteomes" id="UP000223370">
    <property type="component" value="Unassembled WGS sequence"/>
</dbReference>